<feature type="region of interest" description="Disordered" evidence="1">
    <location>
        <begin position="475"/>
        <end position="504"/>
    </location>
</feature>
<dbReference type="PANTHER" id="PTHR11139:SF1">
    <property type="entry name" value="TRANSFORMATION_TRANSCRIPTION DOMAIN-ASSOCIATED PROTEIN"/>
    <property type="match status" value="1"/>
</dbReference>
<reference evidence="4" key="1">
    <citation type="submission" date="2016-04" db="UniProtKB">
        <authorList>
            <consortium name="WormBaseParasite"/>
        </authorList>
    </citation>
    <scope>IDENTIFICATION</scope>
</reference>
<dbReference type="OrthoDB" id="5570127at2759"/>
<accession>A0A158RDQ0</accession>
<dbReference type="GO" id="GO:0006355">
    <property type="term" value="P:regulation of DNA-templated transcription"/>
    <property type="evidence" value="ECO:0007669"/>
    <property type="project" value="TreeGrafter"/>
</dbReference>
<dbReference type="InterPro" id="IPR046805">
    <property type="entry name" value="Tra1_ring"/>
</dbReference>
<feature type="region of interest" description="Disordered" evidence="1">
    <location>
        <begin position="1221"/>
        <end position="1295"/>
    </location>
</feature>
<keyword evidence="3" id="KW-1185">Reference proteome</keyword>
<dbReference type="Pfam" id="PF20206">
    <property type="entry name" value="Tra1_ring"/>
    <property type="match status" value="1"/>
</dbReference>
<dbReference type="WBParaSite" id="TTAC_0000124401-mRNA-1">
    <property type="protein sequence ID" value="TTAC_0000124401-mRNA-1"/>
    <property type="gene ID" value="TTAC_0000124401"/>
</dbReference>
<evidence type="ECO:0000256" key="1">
    <source>
        <dbReference type="SAM" id="MobiDB-lite"/>
    </source>
</evidence>
<dbReference type="Proteomes" id="UP000274429">
    <property type="component" value="Unassembled WGS sequence"/>
</dbReference>
<dbReference type="GO" id="GO:0000124">
    <property type="term" value="C:SAGA complex"/>
    <property type="evidence" value="ECO:0007669"/>
    <property type="project" value="TreeGrafter"/>
</dbReference>
<reference evidence="2 3" key="2">
    <citation type="submission" date="2018-11" db="EMBL/GenBank/DDBJ databases">
        <authorList>
            <consortium name="Pathogen Informatics"/>
        </authorList>
    </citation>
    <scope>NUCLEOTIDE SEQUENCE [LARGE SCALE GENOMIC DNA]</scope>
</reference>
<dbReference type="InterPro" id="IPR050517">
    <property type="entry name" value="DDR_Repair_Kinase"/>
</dbReference>
<evidence type="ECO:0000313" key="4">
    <source>
        <dbReference type="WBParaSite" id="TTAC_0000124401-mRNA-1"/>
    </source>
</evidence>
<dbReference type="GO" id="GO:0006281">
    <property type="term" value="P:DNA repair"/>
    <property type="evidence" value="ECO:0007669"/>
    <property type="project" value="TreeGrafter"/>
</dbReference>
<dbReference type="SUPFAM" id="SSF48371">
    <property type="entry name" value="ARM repeat"/>
    <property type="match status" value="3"/>
</dbReference>
<dbReference type="EMBL" id="UYWX01000232">
    <property type="protein sequence ID" value="VDM17687.1"/>
    <property type="molecule type" value="Genomic_DNA"/>
</dbReference>
<sequence>MAAGAESSVVRIFTGSMGSKARTALMHFLSSDSSMDERLKHGAELSEYLENFPAEDELKEFVPTIFEYLKKFLLESEVQFIKESPLNRLRCMSLEILHKIRNADYFRTHVSTVLSLLFHVIEFENEENVLLCIKLIMDLHKLYRPHFSPEVRVLNSLLSIDQIYEVNSINDLKLESILPGVFTSTIVHAKDSTSDSTVSVYHILPKACFSLKVMQEIPILVVLLYQLFKQQIHSHVTEFIPVIMEFINMRPLPEYTQDQGCKKSKYLDFMAAQVKTLSFLAYVIKIYQETIDQHSAALVKGMMNLMVTCPPSITNMRKEFFIATRHILSAQEIRPKFLQALDDMMEDSVLIGKGYTVRDSLRPLSYSTLADLIHHLRGELTLSKIARAVDLYGRNMFDDSLPFSIQQMSQRLIFNLAECIRLRTADSPPADSSKPPMNAASARRVLLQIMTLCVLKCQIVAEHYIPELEAKCLTEDAEGSPENKASTTDEGETENVAASSGGKQDTVSFSASSSFYFAPNHLRHPSVHFFQSMYSETFTQGHLSINDLRSSVKALVSGMRAVITALTQCPHWNGSEDETYLMGGPQASALPSPKQLLPTELIVLSDYLTYGLRMLDILRIVSKDGQFYLRGYVSLLLQLGSFPNSGAKYPEERYLLETLALTFSPISSSSFREIFSTKIGYIVEWCRKSPIFYAHFAFHILSQSSQTSNFGHILLSYLVDRLDKIGEGTDVSFTHMRLLKFCFNSVNMTGTENEHVMKLHLRKIVQGSMQHCLEAREPIAYLTLLRALFRSIGGGAHDKLYREFFPLLPEMLTTLNRLLRSAHRTHARDLLGELCVIVPVRLSTLLPYLSLLMEPLTYVLNCNTVNQGLRTLELCVDNMQPDFLYQHLYQVRGDMLLGLYTSLHSQSEYVQKMAFKVLGKMGRFNRADISDVQRLNLNVNCGESGPLLRFWLREFPQHPVDLPIRSLVDFAVETIQVGSDSTSTRTFLADLLSIYHLVMVRVVGGIFLSTSVAPSIPDCGTFVTFLVRHLTLISLLEEGNVNSPFAVSSSSAPVCSRISQLISSFICDAELPLDSRVLVEAVCFVMGHEDKEMVRSGYVLLDEIINTATIAIEVALSEDDSLQTGAGDVLVRLPLMQHFAKAITDMLFHPAWFVKWGACCILLYLRDRLSVNWFREHVVAFLRGLLHCLHDLTNQMGQGALALAQQCSTALVQFVFSHETSNLPTESTPPLSTTTKAESPAQSREHGKRTVVARRRSAAASKRGNVAKKRSITSRKDADLQAHDSTEDVEMNEATNPMSSLSSEVTSQTPLMNSVLHELVEALLSETKVVRAQVRSLLSNIADCLSIPLSSLLKPHIHLIGSWLPPKNRFHRLSNLPVSTQIAVLEANYFLCSDAPSGAGLLQYCPTTRRCDNRFLMDLRGIMDSPLPTSSLSPIQPASNRSPPSQQPIFSSLQLQMAVDLKIVASQVLSTMHYLEAQKSAILAALFKGMCSDSAAVHKSVFEYTKEYVRRTTIDTELRHTYVKPILPSLRQTTNIRLATVRQLAYCAELFPSTFSERFCETIQSCSIQMLVLVKGIQNSLVSVNNADMLPKSVELMAALISLFPLIPLAGEKYVKSLLNIVIQVEQSLNVELTSSLRLPLLRFLVRFPEETFRQIFHGFSRPHDSHAHRIILHLMTLPESKPLVDYLMANISLLTDLLKLKEEPETVYENTSLRLPRTDGPLAQASTSYLALRLLHVLLKQRSDWLKSILLSSFSGESLLTSNQSPLLRVLLDLWGSAEFKRRHSCLTLVQLQQTHPNVDLDLLLEDPSGGVRKIITANPSLSSTCSPTETTEVQSLSGVRVSVGLTNFLYSDEPLLLLDFMLACSEARPNDYDLLFYIVAGMSRHRCVGYNPLPHYLQRLVRDSTVAWSRAIFLHFIQLVRRRVEAKTGTAIGGSMKAGSKKKQSLTESILTDSDTTMSVEQYLGTPEAQFKLISQLILPCLQQAFEKNPAELVALGQPPRPDEPNDNDLVHLFVNLLLNDEANKTCTGLRIMYCQIACHFVYYASEYVQDISTK</sequence>
<organism evidence="4">
    <name type="scientific">Hydatigena taeniaeformis</name>
    <name type="common">Feline tapeworm</name>
    <name type="synonym">Taenia taeniaeformis</name>
    <dbReference type="NCBI Taxonomy" id="6205"/>
    <lineage>
        <taxon>Eukaryota</taxon>
        <taxon>Metazoa</taxon>
        <taxon>Spiralia</taxon>
        <taxon>Lophotrochozoa</taxon>
        <taxon>Platyhelminthes</taxon>
        <taxon>Cestoda</taxon>
        <taxon>Eucestoda</taxon>
        <taxon>Cyclophyllidea</taxon>
        <taxon>Taeniidae</taxon>
        <taxon>Hydatigera</taxon>
    </lineage>
</organism>
<name>A0A158RDQ0_HYDTA</name>
<dbReference type="InterPro" id="IPR016024">
    <property type="entry name" value="ARM-type_fold"/>
</dbReference>
<dbReference type="InterPro" id="IPR046807">
    <property type="entry name" value="Tra1_central"/>
</dbReference>
<protein>
    <submittedName>
        <fullName evidence="4">FAT domain-containing protein</fullName>
    </submittedName>
</protein>
<gene>
    <name evidence="2" type="ORF">TTAC_LOCUS1245</name>
</gene>
<feature type="compositionally biased region" description="Low complexity" evidence="1">
    <location>
        <begin position="1221"/>
        <end position="1235"/>
    </location>
</feature>
<dbReference type="Pfam" id="PF20175">
    <property type="entry name" value="Tra1_central"/>
    <property type="match status" value="1"/>
</dbReference>
<dbReference type="PANTHER" id="PTHR11139">
    <property type="entry name" value="ATAXIA TELANGIECTASIA MUTATED ATM -RELATED"/>
    <property type="match status" value="1"/>
</dbReference>
<evidence type="ECO:0000313" key="2">
    <source>
        <dbReference type="EMBL" id="VDM17687.1"/>
    </source>
</evidence>
<feature type="compositionally biased region" description="Basic and acidic residues" evidence="1">
    <location>
        <begin position="1274"/>
        <end position="1286"/>
    </location>
</feature>
<evidence type="ECO:0000313" key="3">
    <source>
        <dbReference type="Proteomes" id="UP000274429"/>
    </source>
</evidence>
<dbReference type="GO" id="GO:0005634">
    <property type="term" value="C:nucleus"/>
    <property type="evidence" value="ECO:0007669"/>
    <property type="project" value="TreeGrafter"/>
</dbReference>
<proteinExistence type="predicted"/>
<feature type="compositionally biased region" description="Basic residues" evidence="1">
    <location>
        <begin position="1246"/>
        <end position="1257"/>
    </location>
</feature>
<dbReference type="STRING" id="6205.A0A158RDQ0"/>
<dbReference type="GO" id="GO:0035267">
    <property type="term" value="C:NuA4 histone acetyltransferase complex"/>
    <property type="evidence" value="ECO:0007669"/>
    <property type="project" value="TreeGrafter"/>
</dbReference>